<dbReference type="Proteomes" id="UP001207468">
    <property type="component" value="Unassembled WGS sequence"/>
</dbReference>
<evidence type="ECO:0000313" key="1">
    <source>
        <dbReference type="EMBL" id="KAI9507335.1"/>
    </source>
</evidence>
<reference evidence="1" key="1">
    <citation type="submission" date="2021-03" db="EMBL/GenBank/DDBJ databases">
        <title>Evolutionary priming and transition to the ectomycorrhizal habit in an iconic lineage of mushroom-forming fungi: is preadaptation a requirement?</title>
        <authorList>
            <consortium name="DOE Joint Genome Institute"/>
            <person name="Looney B.P."/>
            <person name="Miyauchi S."/>
            <person name="Morin E."/>
            <person name="Drula E."/>
            <person name="Courty P.E."/>
            <person name="Chicoki N."/>
            <person name="Fauchery L."/>
            <person name="Kohler A."/>
            <person name="Kuo A."/>
            <person name="LaButti K."/>
            <person name="Pangilinan J."/>
            <person name="Lipzen A."/>
            <person name="Riley R."/>
            <person name="Andreopoulos W."/>
            <person name="He G."/>
            <person name="Johnson J."/>
            <person name="Barry K.W."/>
            <person name="Grigoriev I.V."/>
            <person name="Nagy L."/>
            <person name="Hibbett D."/>
            <person name="Henrissat B."/>
            <person name="Matheny P.B."/>
            <person name="Labbe J."/>
            <person name="Martin A.F."/>
        </authorList>
    </citation>
    <scope>NUCLEOTIDE SEQUENCE</scope>
    <source>
        <strain evidence="1">BPL698</strain>
    </source>
</reference>
<proteinExistence type="predicted"/>
<comment type="caution">
    <text evidence="1">The sequence shown here is derived from an EMBL/GenBank/DDBJ whole genome shotgun (WGS) entry which is preliminary data.</text>
</comment>
<dbReference type="EMBL" id="JAGFNK010000130">
    <property type="protein sequence ID" value="KAI9507335.1"/>
    <property type="molecule type" value="Genomic_DNA"/>
</dbReference>
<name>A0ACC0U6K5_9AGAM</name>
<gene>
    <name evidence="1" type="ORF">F5148DRAFT_132941</name>
</gene>
<accession>A0ACC0U6K5</accession>
<keyword evidence="2" id="KW-1185">Reference proteome</keyword>
<evidence type="ECO:0000313" key="2">
    <source>
        <dbReference type="Proteomes" id="UP001207468"/>
    </source>
</evidence>
<protein>
    <submittedName>
        <fullName evidence="1">Uncharacterized protein</fullName>
    </submittedName>
</protein>
<sequence>MLGHSCGACGHISLTRDQMVLCFGGLVYVLGDKGLLFRVVKGRLVVGGLGHVWFPRGCGGMALVVTVGGEGGGSWVGCSRRVLVLLVRCWGAGWSYGMGCVFMWEEFSLQITLAYIVIVLCIGLASRPGGWWFSW</sequence>
<organism evidence="1 2">
    <name type="scientific">Russula earlei</name>
    <dbReference type="NCBI Taxonomy" id="71964"/>
    <lineage>
        <taxon>Eukaryota</taxon>
        <taxon>Fungi</taxon>
        <taxon>Dikarya</taxon>
        <taxon>Basidiomycota</taxon>
        <taxon>Agaricomycotina</taxon>
        <taxon>Agaricomycetes</taxon>
        <taxon>Russulales</taxon>
        <taxon>Russulaceae</taxon>
        <taxon>Russula</taxon>
    </lineage>
</organism>